<evidence type="ECO:0000256" key="3">
    <source>
        <dbReference type="ARBA" id="ARBA00022692"/>
    </source>
</evidence>
<keyword evidence="3 6" id="KW-0812">Transmembrane</keyword>
<proteinExistence type="inferred from homology"/>
<dbReference type="Pfam" id="PF00892">
    <property type="entry name" value="EamA"/>
    <property type="match status" value="2"/>
</dbReference>
<comment type="similarity">
    <text evidence="2">Belongs to the EamA transporter family.</text>
</comment>
<dbReference type="OrthoDB" id="2352272at2"/>
<feature type="transmembrane region" description="Helical" evidence="6">
    <location>
        <begin position="120"/>
        <end position="139"/>
    </location>
</feature>
<dbReference type="AlphaFoldDB" id="A0A3D9HIM4"/>
<evidence type="ECO:0000256" key="5">
    <source>
        <dbReference type="ARBA" id="ARBA00023136"/>
    </source>
</evidence>
<feature type="transmembrane region" description="Helical" evidence="6">
    <location>
        <begin position="89"/>
        <end position="108"/>
    </location>
</feature>
<comment type="subcellular location">
    <subcellularLocation>
        <location evidence="1">Membrane</location>
        <topology evidence="1">Multi-pass membrane protein</topology>
    </subcellularLocation>
</comment>
<dbReference type="SUPFAM" id="SSF103481">
    <property type="entry name" value="Multidrug resistance efflux transporter EmrE"/>
    <property type="match status" value="2"/>
</dbReference>
<sequence>MQNLGLYLSTVLIWGSTWIVITFQLGVVDPILSLAYRFGLGALILFAFCLVMGRLRNKALGTRNHLFIALQGLFLFCLNYWVFYIATGYLASGLVAVMFSTIAVMNIINQAIFFKIRVKLQVVIAAIFGLAGIALVFRPEIETLDLSDNSVIGLALCLLATYLASIGNMFVIRNRRANLPVIETNAYGMAYGAAISFLIAIAADVPVTFDTSFDYIWSLVYLAVLGSAIAFGCYLTLVGRIGADRASYAAVLFPVVALTLSTLFEGYVWSLDAIFGVSLILVGNVLALSPSSLLTGLFRKSALSG</sequence>
<dbReference type="PANTHER" id="PTHR32322">
    <property type="entry name" value="INNER MEMBRANE TRANSPORTER"/>
    <property type="match status" value="1"/>
</dbReference>
<keyword evidence="4 6" id="KW-1133">Transmembrane helix</keyword>
<accession>A0A3D9HIM4</accession>
<evidence type="ECO:0000256" key="2">
    <source>
        <dbReference type="ARBA" id="ARBA00007362"/>
    </source>
</evidence>
<feature type="transmembrane region" description="Helical" evidence="6">
    <location>
        <begin position="7"/>
        <end position="28"/>
    </location>
</feature>
<protein>
    <submittedName>
        <fullName evidence="8">Threonine/homoserine efflux transporter RhtA</fullName>
    </submittedName>
</protein>
<evidence type="ECO:0000256" key="1">
    <source>
        <dbReference type="ARBA" id="ARBA00004141"/>
    </source>
</evidence>
<dbReference type="RefSeq" id="WP_115937325.1">
    <property type="nucleotide sequence ID" value="NZ_QRDW01000006.1"/>
</dbReference>
<evidence type="ECO:0000256" key="6">
    <source>
        <dbReference type="SAM" id="Phobius"/>
    </source>
</evidence>
<gene>
    <name evidence="8" type="ORF">DFP90_10698</name>
</gene>
<organism evidence="8 9">
    <name type="scientific">Aestuariispira insulae</name>
    <dbReference type="NCBI Taxonomy" id="1461337"/>
    <lineage>
        <taxon>Bacteria</taxon>
        <taxon>Pseudomonadati</taxon>
        <taxon>Pseudomonadota</taxon>
        <taxon>Alphaproteobacteria</taxon>
        <taxon>Rhodospirillales</taxon>
        <taxon>Kiloniellaceae</taxon>
        <taxon>Aestuariispira</taxon>
    </lineage>
</organism>
<feature type="transmembrane region" description="Helical" evidence="6">
    <location>
        <begin position="151"/>
        <end position="172"/>
    </location>
</feature>
<feature type="transmembrane region" description="Helical" evidence="6">
    <location>
        <begin position="65"/>
        <end position="83"/>
    </location>
</feature>
<feature type="transmembrane region" description="Helical" evidence="6">
    <location>
        <begin position="215"/>
        <end position="237"/>
    </location>
</feature>
<evidence type="ECO:0000313" key="9">
    <source>
        <dbReference type="Proteomes" id="UP000256845"/>
    </source>
</evidence>
<keyword evidence="5 6" id="KW-0472">Membrane</keyword>
<feature type="transmembrane region" description="Helical" evidence="6">
    <location>
        <begin position="34"/>
        <end position="53"/>
    </location>
</feature>
<dbReference type="InterPro" id="IPR000620">
    <property type="entry name" value="EamA_dom"/>
</dbReference>
<dbReference type="Proteomes" id="UP000256845">
    <property type="component" value="Unassembled WGS sequence"/>
</dbReference>
<dbReference type="PANTHER" id="PTHR32322:SF2">
    <property type="entry name" value="EAMA DOMAIN-CONTAINING PROTEIN"/>
    <property type="match status" value="1"/>
</dbReference>
<evidence type="ECO:0000256" key="4">
    <source>
        <dbReference type="ARBA" id="ARBA00022989"/>
    </source>
</evidence>
<dbReference type="GO" id="GO:0016020">
    <property type="term" value="C:membrane"/>
    <property type="evidence" value="ECO:0007669"/>
    <property type="project" value="UniProtKB-SubCell"/>
</dbReference>
<keyword evidence="9" id="KW-1185">Reference proteome</keyword>
<dbReference type="InterPro" id="IPR050638">
    <property type="entry name" value="AA-Vitamin_Transporters"/>
</dbReference>
<evidence type="ECO:0000313" key="8">
    <source>
        <dbReference type="EMBL" id="RED49121.1"/>
    </source>
</evidence>
<dbReference type="InterPro" id="IPR037185">
    <property type="entry name" value="EmrE-like"/>
</dbReference>
<feature type="domain" description="EamA" evidence="7">
    <location>
        <begin position="152"/>
        <end position="287"/>
    </location>
</feature>
<feature type="transmembrane region" description="Helical" evidence="6">
    <location>
        <begin position="275"/>
        <end position="298"/>
    </location>
</feature>
<feature type="transmembrane region" description="Helical" evidence="6">
    <location>
        <begin position="249"/>
        <end position="269"/>
    </location>
</feature>
<evidence type="ECO:0000259" key="7">
    <source>
        <dbReference type="Pfam" id="PF00892"/>
    </source>
</evidence>
<feature type="transmembrane region" description="Helical" evidence="6">
    <location>
        <begin position="184"/>
        <end position="203"/>
    </location>
</feature>
<dbReference type="EMBL" id="QRDW01000006">
    <property type="protein sequence ID" value="RED49121.1"/>
    <property type="molecule type" value="Genomic_DNA"/>
</dbReference>
<feature type="domain" description="EamA" evidence="7">
    <location>
        <begin position="7"/>
        <end position="137"/>
    </location>
</feature>
<comment type="caution">
    <text evidence="8">The sequence shown here is derived from an EMBL/GenBank/DDBJ whole genome shotgun (WGS) entry which is preliminary data.</text>
</comment>
<name>A0A3D9HIM4_9PROT</name>
<reference evidence="8 9" key="1">
    <citation type="submission" date="2018-07" db="EMBL/GenBank/DDBJ databases">
        <title>Genomic Encyclopedia of Type Strains, Phase III (KMG-III): the genomes of soil and plant-associated and newly described type strains.</title>
        <authorList>
            <person name="Whitman W."/>
        </authorList>
    </citation>
    <scope>NUCLEOTIDE SEQUENCE [LARGE SCALE GENOMIC DNA]</scope>
    <source>
        <strain evidence="8 9">CECT 8488</strain>
    </source>
</reference>